<organism evidence="2 3">
    <name type="scientific">Streptomyces maoxianensis</name>
    <dbReference type="NCBI Taxonomy" id="1459942"/>
    <lineage>
        <taxon>Bacteria</taxon>
        <taxon>Bacillati</taxon>
        <taxon>Actinomycetota</taxon>
        <taxon>Actinomycetes</taxon>
        <taxon>Kitasatosporales</taxon>
        <taxon>Streptomycetaceae</taxon>
        <taxon>Streptomyces</taxon>
    </lineage>
</organism>
<evidence type="ECO:0000313" key="3">
    <source>
        <dbReference type="Proteomes" id="UP001595993"/>
    </source>
</evidence>
<dbReference type="InterPro" id="IPR036390">
    <property type="entry name" value="WH_DNA-bd_sf"/>
</dbReference>
<feature type="region of interest" description="Disordered" evidence="1">
    <location>
        <begin position="112"/>
        <end position="136"/>
    </location>
</feature>
<dbReference type="Proteomes" id="UP001595993">
    <property type="component" value="Unassembled WGS sequence"/>
</dbReference>
<dbReference type="EMBL" id="JBHSFE010000041">
    <property type="protein sequence ID" value="MFC4612931.1"/>
    <property type="molecule type" value="Genomic_DNA"/>
</dbReference>
<proteinExistence type="predicted"/>
<keyword evidence="3" id="KW-1185">Reference proteome</keyword>
<gene>
    <name evidence="2" type="ORF">ACFO9E_35090</name>
</gene>
<dbReference type="SUPFAM" id="SSF46785">
    <property type="entry name" value="Winged helix' DNA-binding domain"/>
    <property type="match status" value="1"/>
</dbReference>
<comment type="caution">
    <text evidence="2">The sequence shown here is derived from an EMBL/GenBank/DDBJ whole genome shotgun (WGS) entry which is preliminary data.</text>
</comment>
<accession>A0ABV9GIQ8</accession>
<dbReference type="RefSeq" id="WP_381203429.1">
    <property type="nucleotide sequence ID" value="NZ_JBHSFE010000041.1"/>
</dbReference>
<sequence length="136" mass="15123">MTTARAFDPENEFITPPLYTLNLTAAQRYVLDWIERNGGLLTPITVPVEEVAEDVEHAESNVYDALARLTAIGLLVRDETGAHRINARYFFSANPELRRLVAAALVDPPITPDARAGAPRKVGNTEARRRRTIRSV</sequence>
<evidence type="ECO:0000313" key="2">
    <source>
        <dbReference type="EMBL" id="MFC4612931.1"/>
    </source>
</evidence>
<evidence type="ECO:0000256" key="1">
    <source>
        <dbReference type="SAM" id="MobiDB-lite"/>
    </source>
</evidence>
<protein>
    <submittedName>
        <fullName evidence="2">MarR family transcriptional regulator</fullName>
    </submittedName>
</protein>
<reference evidence="3" key="1">
    <citation type="journal article" date="2019" name="Int. J. Syst. Evol. Microbiol.">
        <title>The Global Catalogue of Microorganisms (GCM) 10K type strain sequencing project: providing services to taxonomists for standard genome sequencing and annotation.</title>
        <authorList>
            <consortium name="The Broad Institute Genomics Platform"/>
            <consortium name="The Broad Institute Genome Sequencing Center for Infectious Disease"/>
            <person name="Wu L."/>
            <person name="Ma J."/>
        </authorList>
    </citation>
    <scope>NUCLEOTIDE SEQUENCE [LARGE SCALE GENOMIC DNA]</scope>
    <source>
        <strain evidence="3">CGMCC 4.7139</strain>
    </source>
</reference>
<name>A0ABV9GIQ8_9ACTN</name>